<comment type="caution">
    <text evidence="3">The sequence shown here is derived from an EMBL/GenBank/DDBJ whole genome shotgun (WGS) entry which is preliminary data.</text>
</comment>
<evidence type="ECO:0000256" key="2">
    <source>
        <dbReference type="ARBA" id="ARBA00022649"/>
    </source>
</evidence>
<dbReference type="InterPro" id="IPR051803">
    <property type="entry name" value="TA_system_RelE-like_toxin"/>
</dbReference>
<dbReference type="InterPro" id="IPR007712">
    <property type="entry name" value="RelE/ParE_toxin"/>
</dbReference>
<reference evidence="3 4" key="1">
    <citation type="submission" date="2016-04" db="EMBL/GenBank/DDBJ databases">
        <authorList>
            <person name="Evans L.H."/>
            <person name="Alamgir A."/>
            <person name="Owens N."/>
            <person name="Weber N.D."/>
            <person name="Virtaneva K."/>
            <person name="Barbian K."/>
            <person name="Babar A."/>
            <person name="Rosenke K."/>
        </authorList>
    </citation>
    <scope>NUCLEOTIDE SEQUENCE [LARGE SCALE GENOMIC DNA]</scope>
    <source>
        <strain evidence="3 4">LMa1</strain>
    </source>
</reference>
<proteinExistence type="inferred from homology"/>
<sequence length="100" mass="11517">MEKYKLLIFPSAQQDLKDIVDYVNALSADAALKLYDQIVDGIGSLGRMPLRCPLLKSNVLRAKGYRVLVVQNYLVFYVVKGSTVEIRRILHGRRRYEFLL</sequence>
<dbReference type="PANTHER" id="PTHR33755">
    <property type="entry name" value="TOXIN PARE1-RELATED"/>
    <property type="match status" value="1"/>
</dbReference>
<dbReference type="OrthoDB" id="9806083at2"/>
<organism evidence="3 4">
    <name type="scientific">Desulfotomaculum copahuensis</name>
    <dbReference type="NCBI Taxonomy" id="1838280"/>
    <lineage>
        <taxon>Bacteria</taxon>
        <taxon>Bacillati</taxon>
        <taxon>Bacillota</taxon>
        <taxon>Clostridia</taxon>
        <taxon>Eubacteriales</taxon>
        <taxon>Desulfotomaculaceae</taxon>
        <taxon>Desulfotomaculum</taxon>
    </lineage>
</organism>
<dbReference type="PANTHER" id="PTHR33755:SF6">
    <property type="entry name" value="PLASMID STABILIZATION SYSTEM PROTEIN"/>
    <property type="match status" value="1"/>
</dbReference>
<dbReference type="Pfam" id="PF05016">
    <property type="entry name" value="ParE_toxin"/>
    <property type="match status" value="1"/>
</dbReference>
<dbReference type="STRING" id="1838280.A6M21_04025"/>
<protein>
    <submittedName>
        <fullName evidence="3">Addiction module toxin RelE</fullName>
    </submittedName>
</protein>
<name>A0A1B7LI49_9FIRM</name>
<keyword evidence="4" id="KW-1185">Reference proteome</keyword>
<dbReference type="EMBL" id="LYVF01000040">
    <property type="protein sequence ID" value="OAT86094.1"/>
    <property type="molecule type" value="Genomic_DNA"/>
</dbReference>
<dbReference type="AlphaFoldDB" id="A0A1B7LI49"/>
<comment type="similarity">
    <text evidence="1">Belongs to the RelE toxin family.</text>
</comment>
<dbReference type="RefSeq" id="WP_066666398.1">
    <property type="nucleotide sequence ID" value="NZ_LYVF01000040.1"/>
</dbReference>
<dbReference type="Proteomes" id="UP000078532">
    <property type="component" value="Unassembled WGS sequence"/>
</dbReference>
<dbReference type="InterPro" id="IPR035093">
    <property type="entry name" value="RelE/ParE_toxin_dom_sf"/>
</dbReference>
<dbReference type="Gene3D" id="3.30.2310.20">
    <property type="entry name" value="RelE-like"/>
    <property type="match status" value="1"/>
</dbReference>
<dbReference type="NCBIfam" id="TIGR02385">
    <property type="entry name" value="RelE_StbE"/>
    <property type="match status" value="1"/>
</dbReference>
<evidence type="ECO:0000313" key="3">
    <source>
        <dbReference type="EMBL" id="OAT86094.1"/>
    </source>
</evidence>
<evidence type="ECO:0000256" key="1">
    <source>
        <dbReference type="ARBA" id="ARBA00006226"/>
    </source>
</evidence>
<evidence type="ECO:0000313" key="4">
    <source>
        <dbReference type="Proteomes" id="UP000078532"/>
    </source>
</evidence>
<gene>
    <name evidence="3" type="ORF">A6M21_04025</name>
</gene>
<accession>A0A1B7LI49</accession>
<keyword evidence="2" id="KW-1277">Toxin-antitoxin system</keyword>